<dbReference type="PROSITE" id="PS51192">
    <property type="entry name" value="HELICASE_ATP_BIND_1"/>
    <property type="match status" value="1"/>
</dbReference>
<dbReference type="Gene3D" id="3.40.50.300">
    <property type="entry name" value="P-loop containing nucleotide triphosphate hydrolases"/>
    <property type="match status" value="1"/>
</dbReference>
<dbReference type="CDD" id="cd18012">
    <property type="entry name" value="DEXQc_arch_SWI2_SNF2"/>
    <property type="match status" value="1"/>
</dbReference>
<dbReference type="PANTHER" id="PTHR10799">
    <property type="entry name" value="SNF2/RAD54 HELICASE FAMILY"/>
    <property type="match status" value="1"/>
</dbReference>
<dbReference type="SMART" id="SM00487">
    <property type="entry name" value="DEXDc"/>
    <property type="match status" value="1"/>
</dbReference>
<dbReference type="Pfam" id="PF12419">
    <property type="entry name" value="DUF3670"/>
    <property type="match status" value="1"/>
</dbReference>
<accession>A0A0W8FB98</accession>
<dbReference type="Pfam" id="PF00271">
    <property type="entry name" value="Helicase_C"/>
    <property type="match status" value="1"/>
</dbReference>
<reference evidence="4" key="1">
    <citation type="journal article" date="2015" name="Proc. Natl. Acad. Sci. U.S.A.">
        <title>Networks of energetic and metabolic interactions define dynamics in microbial communities.</title>
        <authorList>
            <person name="Embree M."/>
            <person name="Liu J.K."/>
            <person name="Al-Bassam M.M."/>
            <person name="Zengler K."/>
        </authorList>
    </citation>
    <scope>NUCLEOTIDE SEQUENCE</scope>
</reference>
<evidence type="ECO:0000313" key="4">
    <source>
        <dbReference type="EMBL" id="KUG18135.1"/>
    </source>
</evidence>
<dbReference type="InterPro" id="IPR022138">
    <property type="entry name" value="DUF3670"/>
</dbReference>
<dbReference type="GO" id="GO:0016787">
    <property type="term" value="F:hydrolase activity"/>
    <property type="evidence" value="ECO:0007669"/>
    <property type="project" value="UniProtKB-KW"/>
</dbReference>
<dbReference type="GO" id="GO:0005524">
    <property type="term" value="F:ATP binding"/>
    <property type="evidence" value="ECO:0007669"/>
    <property type="project" value="InterPro"/>
</dbReference>
<keyword evidence="1" id="KW-0378">Hydrolase</keyword>
<dbReference type="Gene3D" id="3.40.50.10810">
    <property type="entry name" value="Tandem AAA-ATPase domain"/>
    <property type="match status" value="1"/>
</dbReference>
<keyword evidence="4" id="KW-0067">ATP-binding</keyword>
<comment type="caution">
    <text evidence="4">The sequence shown here is derived from an EMBL/GenBank/DDBJ whole genome shotgun (WGS) entry which is preliminary data.</text>
</comment>
<dbReference type="SUPFAM" id="SSF52540">
    <property type="entry name" value="P-loop containing nucleoside triphosphate hydrolases"/>
    <property type="match status" value="2"/>
</dbReference>
<proteinExistence type="predicted"/>
<organism evidence="4">
    <name type="scientific">hydrocarbon metagenome</name>
    <dbReference type="NCBI Taxonomy" id="938273"/>
    <lineage>
        <taxon>unclassified sequences</taxon>
        <taxon>metagenomes</taxon>
        <taxon>ecological metagenomes</taxon>
    </lineage>
</organism>
<dbReference type="PROSITE" id="PS51194">
    <property type="entry name" value="HELICASE_CTER"/>
    <property type="match status" value="1"/>
</dbReference>
<dbReference type="InterPro" id="IPR014001">
    <property type="entry name" value="Helicase_ATP-bd"/>
</dbReference>
<dbReference type="EMBL" id="LNQE01001400">
    <property type="protein sequence ID" value="KUG18135.1"/>
    <property type="molecule type" value="Genomic_DNA"/>
</dbReference>
<dbReference type="FunFam" id="3.40.50.300:FF:000533">
    <property type="entry name" value="Helicase, Snf2 family"/>
    <property type="match status" value="1"/>
</dbReference>
<evidence type="ECO:0000259" key="2">
    <source>
        <dbReference type="PROSITE" id="PS51192"/>
    </source>
</evidence>
<keyword evidence="4" id="KW-0347">Helicase</keyword>
<keyword evidence="4" id="KW-0547">Nucleotide-binding</keyword>
<dbReference type="InterPro" id="IPR001650">
    <property type="entry name" value="Helicase_C-like"/>
</dbReference>
<gene>
    <name evidence="4" type="ORF">ASZ90_012163</name>
</gene>
<feature type="domain" description="Helicase ATP-binding" evidence="2">
    <location>
        <begin position="563"/>
        <end position="726"/>
    </location>
</feature>
<dbReference type="CDD" id="cd18793">
    <property type="entry name" value="SF2_C_SNF"/>
    <property type="match status" value="1"/>
</dbReference>
<dbReference type="InterPro" id="IPR027417">
    <property type="entry name" value="P-loop_NTPase"/>
</dbReference>
<evidence type="ECO:0000256" key="1">
    <source>
        <dbReference type="ARBA" id="ARBA00022801"/>
    </source>
</evidence>
<feature type="domain" description="Helicase C-terminal" evidence="3">
    <location>
        <begin position="852"/>
        <end position="1007"/>
    </location>
</feature>
<dbReference type="InterPro" id="IPR049730">
    <property type="entry name" value="SNF2/RAD54-like_C"/>
</dbReference>
<sequence>MYVLHSLWDTEAFYIWAESSALPLVNQGYSVSSEGIPAHPFSLPGKELKTQISRAFHLNGAKTRALILRIPSGKNGPLPSPWLLREDYISQKPAGLIECAVDVLALAPDLAAKFLLDLPIHPLKGVVYADSMRFWSRLALYSLELVAKEQFVPAVRERYSLWKAVMDETDLERLDRFSKAMPPSCQALRLFPTDKSSPKDLARSFVDGMADSLVRGSLEQLTLLPPKRGRRPRVIPLPQQFLLSLTSKDPTLEASTEEVAAFAKKMNSWISELEPKAVSVPFRTCFRLQAPAEEETWRLSFFLQAKDDRSLMVPAGEVWRTKSDALTLLKKSIKNPQEQLLADLGRAARLFPQLEKSLETARPAELEMETTEAYSFLRQSAPLLEQNGFGVMLPTWWQRPGTRLGVKLQLRDAPRKEGNAGSAFFGLNSVVEYDWQLSLGDYVISREEFAQLSHLKIPLIQIRGEWMELRPQDIEAAIDFFHKNRNHEMTLAEALHLGLNPAGHPLPEAKTTLPVHGFEAEGKIKEMLSALSDPSGHMKQLSSPLDFQGTLRPYQLRGVSWLMYLNRLGLGACLADDMGLGKTIELIAFLLHERETMKGPGPTLLICPMSVAGNWEREIERFAPGLKVLMHHGLGRLSGQDFEKAAEKADVVITTYSLAQRDEEELNAVSWGHIVLDEAQSIKNQSARQTQSIKRLKATQKIALTGTPVENRLSELWSIMDFLNPGYLGSFESFRRDFVLPIERYNNRAHSEALRSLIQPFVLRRLKTDTTVIKDLPEKTEMKVGYNLTPEQASLYAAVVEDMLSRIESSEGMKRRGQILAALTKLKQICNHPALFLQDGSPLEGRSGKLSRLEEMLDEAISVGDRALIFTQFAGMGAMLRHQLQEKLGVEVLFLHGKTSRKQREEMIQRFQQGSSPIFILSLKAGGFGLNLTAANHVFHFDRWWNPAVENQATDRAFRIGQKKNVFVHKFVCAGTLEERIDQMIEQKKALAESVIGTGEAWLTELSDDSLRELLVLRQEAVSNGSDSSDRSDRK</sequence>
<evidence type="ECO:0000259" key="3">
    <source>
        <dbReference type="PROSITE" id="PS51194"/>
    </source>
</evidence>
<dbReference type="SMART" id="SM00490">
    <property type="entry name" value="HELICc"/>
    <property type="match status" value="1"/>
</dbReference>
<name>A0A0W8FB98_9ZZZZ</name>
<dbReference type="InterPro" id="IPR038718">
    <property type="entry name" value="SNF2-like_sf"/>
</dbReference>
<dbReference type="Pfam" id="PF00176">
    <property type="entry name" value="SNF2-rel_dom"/>
    <property type="match status" value="1"/>
</dbReference>
<dbReference type="InterPro" id="IPR000330">
    <property type="entry name" value="SNF2_N"/>
</dbReference>
<dbReference type="AlphaFoldDB" id="A0A0W8FB98"/>
<dbReference type="GO" id="GO:0004386">
    <property type="term" value="F:helicase activity"/>
    <property type="evidence" value="ECO:0007669"/>
    <property type="project" value="UniProtKB-KW"/>
</dbReference>
<protein>
    <submittedName>
        <fullName evidence="4">Helicase, snf2/rad54 family</fullName>
    </submittedName>
</protein>